<evidence type="ECO:0000256" key="6">
    <source>
        <dbReference type="ARBA" id="ARBA00022801"/>
    </source>
</evidence>
<protein>
    <recommendedName>
        <fullName evidence="2">Type-4 uracil-DNA glycosylase</fullName>
    </recommendedName>
</protein>
<dbReference type="NCBIfam" id="TIGR00758">
    <property type="entry name" value="UDG_fam4"/>
    <property type="match status" value="1"/>
</dbReference>
<proteinExistence type="inferred from homology"/>
<evidence type="ECO:0000256" key="2">
    <source>
        <dbReference type="ARBA" id="ARBA00019403"/>
    </source>
</evidence>
<dbReference type="InterPro" id="IPR005273">
    <property type="entry name" value="Ura-DNA_glyco_family4"/>
</dbReference>
<dbReference type="SMART" id="SM00986">
    <property type="entry name" value="UDG"/>
    <property type="match status" value="1"/>
</dbReference>
<dbReference type="GO" id="GO:0097506">
    <property type="term" value="F:deaminated base DNA N-glycosylase activity"/>
    <property type="evidence" value="ECO:0007669"/>
    <property type="project" value="UniProtKB-ARBA"/>
</dbReference>
<reference evidence="11" key="1">
    <citation type="submission" date="2015-10" db="EMBL/GenBank/DDBJ databases">
        <authorList>
            <person name="Gilbert D.G."/>
        </authorList>
    </citation>
    <scope>NUCLEOTIDE SEQUENCE</scope>
    <source>
        <strain evidence="11">Phyl III-seqv23</strain>
    </source>
</reference>
<keyword evidence="7" id="KW-0408">Iron</keyword>
<dbReference type="InterPro" id="IPR005122">
    <property type="entry name" value="Uracil-DNA_glycosylase-like"/>
</dbReference>
<evidence type="ECO:0000313" key="11">
    <source>
        <dbReference type="EMBL" id="CUV11759.1"/>
    </source>
</evidence>
<name>A0A0S4TQJ5_RALSL</name>
<dbReference type="CDD" id="cd10030">
    <property type="entry name" value="UDG-F4_TTUDGA_SPO1dp_like"/>
    <property type="match status" value="1"/>
</dbReference>
<evidence type="ECO:0000256" key="1">
    <source>
        <dbReference type="ARBA" id="ARBA00006521"/>
    </source>
</evidence>
<keyword evidence="11" id="KW-0326">Glycosidase</keyword>
<keyword evidence="4" id="KW-0479">Metal-binding</keyword>
<keyword evidence="5" id="KW-0227">DNA damage</keyword>
<dbReference type="InterPro" id="IPR051536">
    <property type="entry name" value="UDG_Type-4/5"/>
</dbReference>
<evidence type="ECO:0000259" key="10">
    <source>
        <dbReference type="SMART" id="SM00986"/>
    </source>
</evidence>
<evidence type="ECO:0000256" key="8">
    <source>
        <dbReference type="ARBA" id="ARBA00023014"/>
    </source>
</evidence>
<organism evidence="11">
    <name type="scientific">Ralstonia solanacearum</name>
    <name type="common">Pseudomonas solanacearum</name>
    <dbReference type="NCBI Taxonomy" id="305"/>
    <lineage>
        <taxon>Bacteria</taxon>
        <taxon>Pseudomonadati</taxon>
        <taxon>Pseudomonadota</taxon>
        <taxon>Betaproteobacteria</taxon>
        <taxon>Burkholderiales</taxon>
        <taxon>Burkholderiaceae</taxon>
        <taxon>Ralstonia</taxon>
        <taxon>Ralstonia solanacearum species complex</taxon>
    </lineage>
</organism>
<gene>
    <name evidence="11" type="primary">ung</name>
    <name evidence="11" type="ORF">RUN39_v1_230015</name>
</gene>
<dbReference type="PATRIC" id="fig|305.106.peg.670"/>
<keyword evidence="3" id="KW-0004">4Fe-4S</keyword>
<dbReference type="PANTHER" id="PTHR33693">
    <property type="entry name" value="TYPE-5 URACIL-DNA GLYCOSYLASE"/>
    <property type="match status" value="1"/>
</dbReference>
<comment type="similarity">
    <text evidence="1">Belongs to the uracil-DNA glycosylase (UDG) superfamily. Type 4 (UDGa) family.</text>
</comment>
<dbReference type="Gene3D" id="3.40.470.10">
    <property type="entry name" value="Uracil-DNA glycosylase-like domain"/>
    <property type="match status" value="1"/>
</dbReference>
<dbReference type="GO" id="GO:0006281">
    <property type="term" value="P:DNA repair"/>
    <property type="evidence" value="ECO:0007669"/>
    <property type="project" value="UniProtKB-KW"/>
</dbReference>
<keyword evidence="9" id="KW-0234">DNA repair</keyword>
<accession>A0A0S4TQJ5</accession>
<dbReference type="SMART" id="SM00987">
    <property type="entry name" value="UreE_C"/>
    <property type="match status" value="1"/>
</dbReference>
<evidence type="ECO:0000256" key="9">
    <source>
        <dbReference type="ARBA" id="ARBA00023204"/>
    </source>
</evidence>
<dbReference type="Pfam" id="PF03167">
    <property type="entry name" value="UDG"/>
    <property type="match status" value="1"/>
</dbReference>
<evidence type="ECO:0000256" key="5">
    <source>
        <dbReference type="ARBA" id="ARBA00022763"/>
    </source>
</evidence>
<sequence length="289" mass="30871">MNRRARMLEALGVSNEWRLRGVEPVEPAAAAVVEAEAADMAPVAGTVELAVADAPAPRIEASLVAVAEVVPVAVPAAAAAAAVATVADDPIDLVAPRAQRIAAFDWAQLEAAVSGCTACKLCERRTQTVFGVGDRQADWMLIGEAPGEQEDRQGEPFVGQAGKLLDSMLRAIGLSRETGVFIANVLKCRPPGNRDPEPDEVAMCDPYLKRQIALIKPRVIIVLGRFAAQSLLQTQTPVGKLRGKVHEVDGVPVVVTYHPAYLLRTLTDKARAWEDLCLARKIYTERGGA</sequence>
<dbReference type="GO" id="GO:0051539">
    <property type="term" value="F:4 iron, 4 sulfur cluster binding"/>
    <property type="evidence" value="ECO:0007669"/>
    <property type="project" value="UniProtKB-KW"/>
</dbReference>
<dbReference type="EMBL" id="LN899819">
    <property type="protein sequence ID" value="CUV11759.1"/>
    <property type="molecule type" value="Genomic_DNA"/>
</dbReference>
<keyword evidence="8" id="KW-0411">Iron-sulfur</keyword>
<dbReference type="InterPro" id="IPR036895">
    <property type="entry name" value="Uracil-DNA_glycosylase-like_sf"/>
</dbReference>
<dbReference type="PANTHER" id="PTHR33693:SF9">
    <property type="entry name" value="TYPE-4 URACIL-DNA GLYCOSYLASE"/>
    <property type="match status" value="1"/>
</dbReference>
<dbReference type="AlphaFoldDB" id="A0A0S4TQJ5"/>
<dbReference type="SUPFAM" id="SSF52141">
    <property type="entry name" value="Uracil-DNA glycosylase-like"/>
    <property type="match status" value="1"/>
</dbReference>
<evidence type="ECO:0000256" key="4">
    <source>
        <dbReference type="ARBA" id="ARBA00022723"/>
    </source>
</evidence>
<keyword evidence="6 11" id="KW-0378">Hydrolase</keyword>
<dbReference type="GO" id="GO:0046872">
    <property type="term" value="F:metal ion binding"/>
    <property type="evidence" value="ECO:0007669"/>
    <property type="project" value="UniProtKB-KW"/>
</dbReference>
<feature type="domain" description="Uracil-DNA glycosylase-like" evidence="10">
    <location>
        <begin position="130"/>
        <end position="277"/>
    </location>
</feature>
<evidence type="ECO:0000256" key="7">
    <source>
        <dbReference type="ARBA" id="ARBA00023004"/>
    </source>
</evidence>
<evidence type="ECO:0000256" key="3">
    <source>
        <dbReference type="ARBA" id="ARBA00022485"/>
    </source>
</evidence>